<evidence type="ECO:0000313" key="3">
    <source>
        <dbReference type="Proteomes" id="UP001058974"/>
    </source>
</evidence>
<sequence>MEISINIHYCSNQAGLQLGVKEGTMRLAWLVSSISGVNCKLGFSPATPMAQPAVAILSQGSNANVVKPVQQNIQIKPGLNIFESHNQRKSQRKNSSSNDQPAFSKNDDDFDDALEDE</sequence>
<reference evidence="2 3" key="1">
    <citation type="journal article" date="2022" name="Nat. Genet.">
        <title>Improved pea reference genome and pan-genome highlight genomic features and evolutionary characteristics.</title>
        <authorList>
            <person name="Yang T."/>
            <person name="Liu R."/>
            <person name="Luo Y."/>
            <person name="Hu S."/>
            <person name="Wang D."/>
            <person name="Wang C."/>
            <person name="Pandey M.K."/>
            <person name="Ge S."/>
            <person name="Xu Q."/>
            <person name="Li N."/>
            <person name="Li G."/>
            <person name="Huang Y."/>
            <person name="Saxena R.K."/>
            <person name="Ji Y."/>
            <person name="Li M."/>
            <person name="Yan X."/>
            <person name="He Y."/>
            <person name="Liu Y."/>
            <person name="Wang X."/>
            <person name="Xiang C."/>
            <person name="Varshney R.K."/>
            <person name="Ding H."/>
            <person name="Gao S."/>
            <person name="Zong X."/>
        </authorList>
    </citation>
    <scope>NUCLEOTIDE SEQUENCE [LARGE SCALE GENOMIC DNA]</scope>
    <source>
        <strain evidence="2 3">cv. Zhongwan 6</strain>
    </source>
</reference>
<feature type="compositionally biased region" description="Acidic residues" evidence="1">
    <location>
        <begin position="108"/>
        <end position="117"/>
    </location>
</feature>
<evidence type="ECO:0000256" key="1">
    <source>
        <dbReference type="SAM" id="MobiDB-lite"/>
    </source>
</evidence>
<gene>
    <name evidence="2" type="ORF">KIW84_052078</name>
</gene>
<dbReference type="Gramene" id="Psat05G0207800-T1">
    <property type="protein sequence ID" value="KAI5405159.1"/>
    <property type="gene ID" value="KIW84_052078"/>
</dbReference>
<dbReference type="EMBL" id="JAMSHJ010000005">
    <property type="protein sequence ID" value="KAI5405159.1"/>
    <property type="molecule type" value="Genomic_DNA"/>
</dbReference>
<dbReference type="AlphaFoldDB" id="A0A9D5AEN0"/>
<feature type="compositionally biased region" description="Polar residues" evidence="1">
    <location>
        <begin position="93"/>
        <end position="103"/>
    </location>
</feature>
<accession>A0A9D5AEN0</accession>
<comment type="caution">
    <text evidence="2">The sequence shown here is derived from an EMBL/GenBank/DDBJ whole genome shotgun (WGS) entry which is preliminary data.</text>
</comment>
<protein>
    <submittedName>
        <fullName evidence="2">Uncharacterized protein</fullName>
    </submittedName>
</protein>
<keyword evidence="3" id="KW-1185">Reference proteome</keyword>
<name>A0A9D5AEN0_PEA</name>
<dbReference type="Proteomes" id="UP001058974">
    <property type="component" value="Chromosome 5"/>
</dbReference>
<feature type="region of interest" description="Disordered" evidence="1">
    <location>
        <begin position="80"/>
        <end position="117"/>
    </location>
</feature>
<evidence type="ECO:0000313" key="2">
    <source>
        <dbReference type="EMBL" id="KAI5405159.1"/>
    </source>
</evidence>
<organism evidence="2 3">
    <name type="scientific">Pisum sativum</name>
    <name type="common">Garden pea</name>
    <name type="synonym">Lathyrus oleraceus</name>
    <dbReference type="NCBI Taxonomy" id="3888"/>
    <lineage>
        <taxon>Eukaryota</taxon>
        <taxon>Viridiplantae</taxon>
        <taxon>Streptophyta</taxon>
        <taxon>Embryophyta</taxon>
        <taxon>Tracheophyta</taxon>
        <taxon>Spermatophyta</taxon>
        <taxon>Magnoliopsida</taxon>
        <taxon>eudicotyledons</taxon>
        <taxon>Gunneridae</taxon>
        <taxon>Pentapetalae</taxon>
        <taxon>rosids</taxon>
        <taxon>fabids</taxon>
        <taxon>Fabales</taxon>
        <taxon>Fabaceae</taxon>
        <taxon>Papilionoideae</taxon>
        <taxon>50 kb inversion clade</taxon>
        <taxon>NPAAA clade</taxon>
        <taxon>Hologalegina</taxon>
        <taxon>IRL clade</taxon>
        <taxon>Fabeae</taxon>
        <taxon>Lathyrus</taxon>
    </lineage>
</organism>
<proteinExistence type="predicted"/>